<keyword evidence="5" id="KW-0963">Cytoplasm</keyword>
<keyword evidence="8" id="KW-1185">Reference proteome</keyword>
<protein>
    <recommendedName>
        <fullName evidence="5">Cell division protein SepF</fullName>
    </recommendedName>
</protein>
<evidence type="ECO:0000313" key="7">
    <source>
        <dbReference type="EMBL" id="AUO20108.1"/>
    </source>
</evidence>
<dbReference type="HAMAP" id="MF_01197">
    <property type="entry name" value="SepF"/>
    <property type="match status" value="1"/>
</dbReference>
<sequence length="150" mass="17097">MGSFMDKVYSMMGVDVGDTYEEEYYDDYAQGGYDEPDPNESYMPSRRNSGRNAGRVNRYEDNPQMKLVIMQPVSFEEARDIANHLKERKPIVINLEAVDNPTSRRIVDFLSGSVYALDGSIKKVSNGIFLIAPCNVGVMDEEEAYEERWS</sequence>
<evidence type="ECO:0000313" key="8">
    <source>
        <dbReference type="Proteomes" id="UP000235589"/>
    </source>
</evidence>
<dbReference type="KEGG" id="mpec:B9O19_01961"/>
<evidence type="ECO:0000256" key="6">
    <source>
        <dbReference type="SAM" id="MobiDB-lite"/>
    </source>
</evidence>
<dbReference type="Gene3D" id="3.30.110.150">
    <property type="entry name" value="SepF-like protein"/>
    <property type="match status" value="1"/>
</dbReference>
<comment type="function">
    <text evidence="4 5">Cell division protein that is part of the divisome complex and is recruited early to the Z-ring. Probably stimulates Z-ring formation, perhaps through the cross-linking of FtsZ protofilaments. Its function overlaps with FtsA.</text>
</comment>
<evidence type="ECO:0000256" key="2">
    <source>
        <dbReference type="ARBA" id="ARBA00023210"/>
    </source>
</evidence>
<gene>
    <name evidence="5" type="primary">sepF</name>
    <name evidence="7" type="ORF">B9O19_01961</name>
</gene>
<evidence type="ECO:0000256" key="4">
    <source>
        <dbReference type="ARBA" id="ARBA00044936"/>
    </source>
</evidence>
<dbReference type="InterPro" id="IPR007561">
    <property type="entry name" value="Cell_div_SepF/SepF-rel"/>
</dbReference>
<proteinExistence type="inferred from homology"/>
<comment type="similarity">
    <text evidence="5">Belongs to the SepF family.</text>
</comment>
<dbReference type="Proteomes" id="UP000235589">
    <property type="component" value="Chromosome"/>
</dbReference>
<dbReference type="InterPro" id="IPR038594">
    <property type="entry name" value="SepF-like_sf"/>
</dbReference>
<dbReference type="AlphaFoldDB" id="A0A2K9P5S1"/>
<dbReference type="PANTHER" id="PTHR35798:SF1">
    <property type="entry name" value="CELL DIVISION PROTEIN SEPF"/>
    <property type="match status" value="1"/>
</dbReference>
<feature type="region of interest" description="Disordered" evidence="6">
    <location>
        <begin position="28"/>
        <end position="57"/>
    </location>
</feature>
<reference evidence="7 8" key="1">
    <citation type="submission" date="2017-04" db="EMBL/GenBank/DDBJ databases">
        <title>Monoglobus pectinilyticus 14 draft genome.</title>
        <authorList>
            <person name="Kim C."/>
            <person name="Rosendale D.I."/>
            <person name="Kelly W.J."/>
            <person name="Tannock G.W."/>
            <person name="Patchett M.L."/>
            <person name="Jordens J.Z."/>
        </authorList>
    </citation>
    <scope>NUCLEOTIDE SEQUENCE [LARGE SCALE GENOMIC DNA]</scope>
    <source>
        <strain evidence="7 8">14</strain>
    </source>
</reference>
<organism evidence="7 8">
    <name type="scientific">Monoglobus pectinilyticus</name>
    <dbReference type="NCBI Taxonomy" id="1981510"/>
    <lineage>
        <taxon>Bacteria</taxon>
        <taxon>Bacillati</taxon>
        <taxon>Bacillota</taxon>
        <taxon>Clostridia</taxon>
        <taxon>Monoglobales</taxon>
        <taxon>Monoglobaceae</taxon>
        <taxon>Monoglobus</taxon>
    </lineage>
</organism>
<dbReference type="RefSeq" id="WP_245862923.1">
    <property type="nucleotide sequence ID" value="NZ_CP020991.1"/>
</dbReference>
<keyword evidence="2 5" id="KW-0717">Septation</keyword>
<evidence type="ECO:0000256" key="1">
    <source>
        <dbReference type="ARBA" id="ARBA00022618"/>
    </source>
</evidence>
<dbReference type="InterPro" id="IPR023052">
    <property type="entry name" value="Cell_div_SepF"/>
</dbReference>
<dbReference type="GO" id="GO:0005737">
    <property type="term" value="C:cytoplasm"/>
    <property type="evidence" value="ECO:0007669"/>
    <property type="project" value="UniProtKB-SubCell"/>
</dbReference>
<dbReference type="GeneID" id="98063339"/>
<dbReference type="GO" id="GO:0000917">
    <property type="term" value="P:division septum assembly"/>
    <property type="evidence" value="ECO:0007669"/>
    <property type="project" value="UniProtKB-KW"/>
</dbReference>
<keyword evidence="1 5" id="KW-0132">Cell division</keyword>
<dbReference type="Pfam" id="PF04472">
    <property type="entry name" value="SepF"/>
    <property type="match status" value="1"/>
</dbReference>
<keyword evidence="3 5" id="KW-0131">Cell cycle</keyword>
<dbReference type="PANTHER" id="PTHR35798">
    <property type="entry name" value="CELL DIVISION PROTEIN SEPF"/>
    <property type="match status" value="1"/>
</dbReference>
<accession>A0A2K9P5S1</accession>
<dbReference type="GO" id="GO:0043093">
    <property type="term" value="P:FtsZ-dependent cytokinesis"/>
    <property type="evidence" value="ECO:0007669"/>
    <property type="project" value="UniProtKB-UniRule"/>
</dbReference>
<evidence type="ECO:0000256" key="5">
    <source>
        <dbReference type="HAMAP-Rule" id="MF_01197"/>
    </source>
</evidence>
<dbReference type="EMBL" id="CP020991">
    <property type="protein sequence ID" value="AUO20108.1"/>
    <property type="molecule type" value="Genomic_DNA"/>
</dbReference>
<name>A0A2K9P5S1_9FIRM</name>
<comment type="subcellular location">
    <subcellularLocation>
        <location evidence="5">Cytoplasm</location>
    </subcellularLocation>
    <text evidence="5">Localizes to the division site, in a FtsZ-dependent manner.</text>
</comment>
<evidence type="ECO:0000256" key="3">
    <source>
        <dbReference type="ARBA" id="ARBA00023306"/>
    </source>
</evidence>
<comment type="subunit">
    <text evidence="5">Homodimer. Interacts with FtsZ.</text>
</comment>